<evidence type="ECO:0000259" key="12">
    <source>
        <dbReference type="Pfam" id="PF00593"/>
    </source>
</evidence>
<dbReference type="PANTHER" id="PTHR30069:SF29">
    <property type="entry name" value="HEMOGLOBIN AND HEMOGLOBIN-HAPTOGLOBIN-BINDING PROTEIN 1-RELATED"/>
    <property type="match status" value="1"/>
</dbReference>
<evidence type="ECO:0000313" key="15">
    <source>
        <dbReference type="Proteomes" id="UP001501175"/>
    </source>
</evidence>
<dbReference type="InterPro" id="IPR008969">
    <property type="entry name" value="CarboxyPept-like_regulatory"/>
</dbReference>
<keyword evidence="4 10" id="KW-0812">Transmembrane</keyword>
<proteinExistence type="inferred from homology"/>
<keyword evidence="3 10" id="KW-1134">Transmembrane beta strand</keyword>
<evidence type="ECO:0000256" key="11">
    <source>
        <dbReference type="RuleBase" id="RU003357"/>
    </source>
</evidence>
<evidence type="ECO:0000256" key="10">
    <source>
        <dbReference type="PROSITE-ProRule" id="PRU01360"/>
    </source>
</evidence>
<sequence length="748" mass="83411">MLTQSHDFMKFIIVSLWLTLSTLSIAWGQGSLRVTIQDAQTGKPLPGASAVLMPGQIGTTADTSGRLVLTVPTAGRYGLTCSFVGYQTQTDSLTLSGTVDSPRVDSLMVRLVPSEGEELEEVVVTSTRSNRSIDDIPTRIEAITGEELEEKANMRPGDIRMQLNESTGIQVQQTSPVSANATIRIQGLDGRYTQILQDGLPLYSGFAAGLSILQIPPLNLRQVEVIKGSASTLYGGGAIAGLVNLITKRPTAERELSFMANGTTAQGLDLSGFWGQKWKKIGITLFAARNTQREYDPGKTGFSALPNYERYTVNPRLYFYLNPTVTLTVGAMGNWENRIGGDMQVLAGRQDEQHRYFERNRSDRLASQLQFDKRFERSVLTIKNSVSFFKRILTQPDYRFTGHQVASFTEASYTHTGERSEWIGGGNLWTEQFTEEGTSQGRNYQYVTVGGFVQNNYKAAPWLTLEAGLRGDYHNRFGFFALPRVSVLFRLSEKLTSRLGGGLGYKAPTIFTEEAESVAFRNVRPIDPATAQPETSIGGNFDVNYRTTLFDVLDVSINQLFFYTRLDHALVLDIPAIITPGVGTPGTSPAVYQFTNANGPIDSRGLETNVRIGYEAFKLYAGYSLVDTRRKYTGAEYNSPVPLTAKHRVNLVAVYELEGKFRLGLEAYYNSRKPLSTGEYSRPYWLMGVMGERRWERLSIFLNFENILNIRQDRYQPWVLAPLDRPSFREVWAPLEGFVTNGGIKLFL</sequence>
<evidence type="ECO:0000313" key="14">
    <source>
        <dbReference type="EMBL" id="GAA4465011.1"/>
    </source>
</evidence>
<accession>A0ABP8NFN5</accession>
<dbReference type="InterPro" id="IPR036942">
    <property type="entry name" value="Beta-barrel_TonB_sf"/>
</dbReference>
<name>A0ABP8NFN5_9BACT</name>
<evidence type="ECO:0000256" key="4">
    <source>
        <dbReference type="ARBA" id="ARBA00022692"/>
    </source>
</evidence>
<evidence type="ECO:0008006" key="16">
    <source>
        <dbReference type="Google" id="ProtNLM"/>
    </source>
</evidence>
<evidence type="ECO:0000256" key="9">
    <source>
        <dbReference type="ARBA" id="ARBA00023237"/>
    </source>
</evidence>
<dbReference type="Pfam" id="PF07715">
    <property type="entry name" value="Plug"/>
    <property type="match status" value="1"/>
</dbReference>
<dbReference type="PANTHER" id="PTHR30069">
    <property type="entry name" value="TONB-DEPENDENT OUTER MEMBRANE RECEPTOR"/>
    <property type="match status" value="1"/>
</dbReference>
<evidence type="ECO:0000256" key="3">
    <source>
        <dbReference type="ARBA" id="ARBA00022452"/>
    </source>
</evidence>
<evidence type="ECO:0000256" key="6">
    <source>
        <dbReference type="ARBA" id="ARBA00023077"/>
    </source>
</evidence>
<protein>
    <recommendedName>
        <fullName evidence="16">Iron complex outermembrane recepter protein</fullName>
    </recommendedName>
</protein>
<evidence type="ECO:0000256" key="7">
    <source>
        <dbReference type="ARBA" id="ARBA00023136"/>
    </source>
</evidence>
<dbReference type="Gene3D" id="2.40.170.20">
    <property type="entry name" value="TonB-dependent receptor, beta-barrel domain"/>
    <property type="match status" value="1"/>
</dbReference>
<dbReference type="Pfam" id="PF00593">
    <property type="entry name" value="TonB_dep_Rec_b-barrel"/>
    <property type="match status" value="1"/>
</dbReference>
<dbReference type="InterPro" id="IPR039426">
    <property type="entry name" value="TonB-dep_rcpt-like"/>
</dbReference>
<comment type="similarity">
    <text evidence="10 11">Belongs to the TonB-dependent receptor family.</text>
</comment>
<keyword evidence="2 10" id="KW-0813">Transport</keyword>
<dbReference type="Proteomes" id="UP001501175">
    <property type="component" value="Unassembled WGS sequence"/>
</dbReference>
<organism evidence="14 15">
    <name type="scientific">Nibrella saemangeumensis</name>
    <dbReference type="NCBI Taxonomy" id="1084526"/>
    <lineage>
        <taxon>Bacteria</taxon>
        <taxon>Pseudomonadati</taxon>
        <taxon>Bacteroidota</taxon>
        <taxon>Cytophagia</taxon>
        <taxon>Cytophagales</taxon>
        <taxon>Spirosomataceae</taxon>
        <taxon>Nibrella</taxon>
    </lineage>
</organism>
<comment type="subcellular location">
    <subcellularLocation>
        <location evidence="1 10">Cell outer membrane</location>
        <topology evidence="1 10">Multi-pass membrane protein</topology>
    </subcellularLocation>
</comment>
<dbReference type="Pfam" id="PF13715">
    <property type="entry name" value="CarbopepD_reg_2"/>
    <property type="match status" value="1"/>
</dbReference>
<evidence type="ECO:0000256" key="5">
    <source>
        <dbReference type="ARBA" id="ARBA00022729"/>
    </source>
</evidence>
<keyword evidence="7 10" id="KW-0472">Membrane</keyword>
<evidence type="ECO:0000256" key="1">
    <source>
        <dbReference type="ARBA" id="ARBA00004571"/>
    </source>
</evidence>
<dbReference type="EMBL" id="BAABHD010000078">
    <property type="protein sequence ID" value="GAA4465011.1"/>
    <property type="molecule type" value="Genomic_DNA"/>
</dbReference>
<keyword evidence="5" id="KW-0732">Signal</keyword>
<dbReference type="PROSITE" id="PS52016">
    <property type="entry name" value="TONB_DEPENDENT_REC_3"/>
    <property type="match status" value="1"/>
</dbReference>
<evidence type="ECO:0000259" key="13">
    <source>
        <dbReference type="Pfam" id="PF07715"/>
    </source>
</evidence>
<dbReference type="InterPro" id="IPR000531">
    <property type="entry name" value="Beta-barrel_TonB"/>
</dbReference>
<dbReference type="Gene3D" id="2.170.130.10">
    <property type="entry name" value="TonB-dependent receptor, plug domain"/>
    <property type="match status" value="1"/>
</dbReference>
<dbReference type="InterPro" id="IPR037066">
    <property type="entry name" value="Plug_dom_sf"/>
</dbReference>
<comment type="caution">
    <text evidence="14">The sequence shown here is derived from an EMBL/GenBank/DDBJ whole genome shotgun (WGS) entry which is preliminary data.</text>
</comment>
<dbReference type="InterPro" id="IPR012910">
    <property type="entry name" value="Plug_dom"/>
</dbReference>
<reference evidence="15" key="1">
    <citation type="journal article" date="2019" name="Int. J. Syst. Evol. Microbiol.">
        <title>The Global Catalogue of Microorganisms (GCM) 10K type strain sequencing project: providing services to taxonomists for standard genome sequencing and annotation.</title>
        <authorList>
            <consortium name="The Broad Institute Genomics Platform"/>
            <consortium name="The Broad Institute Genome Sequencing Center for Infectious Disease"/>
            <person name="Wu L."/>
            <person name="Ma J."/>
        </authorList>
    </citation>
    <scope>NUCLEOTIDE SEQUENCE [LARGE SCALE GENOMIC DNA]</scope>
    <source>
        <strain evidence="15">JCM 17927</strain>
    </source>
</reference>
<evidence type="ECO:0000256" key="2">
    <source>
        <dbReference type="ARBA" id="ARBA00022448"/>
    </source>
</evidence>
<gene>
    <name evidence="14" type="ORF">GCM10023189_45060</name>
</gene>
<dbReference type="SUPFAM" id="SSF49464">
    <property type="entry name" value="Carboxypeptidase regulatory domain-like"/>
    <property type="match status" value="1"/>
</dbReference>
<dbReference type="Gene3D" id="2.60.40.1120">
    <property type="entry name" value="Carboxypeptidase-like, regulatory domain"/>
    <property type="match status" value="1"/>
</dbReference>
<keyword evidence="8" id="KW-0675">Receptor</keyword>
<keyword evidence="15" id="KW-1185">Reference proteome</keyword>
<keyword evidence="6 11" id="KW-0798">TonB box</keyword>
<evidence type="ECO:0000256" key="8">
    <source>
        <dbReference type="ARBA" id="ARBA00023170"/>
    </source>
</evidence>
<keyword evidence="9 10" id="KW-0998">Cell outer membrane</keyword>
<feature type="domain" description="TonB-dependent receptor-like beta-barrel" evidence="12">
    <location>
        <begin position="299"/>
        <end position="707"/>
    </location>
</feature>
<dbReference type="SUPFAM" id="SSF56935">
    <property type="entry name" value="Porins"/>
    <property type="match status" value="1"/>
</dbReference>
<feature type="domain" description="TonB-dependent receptor plug" evidence="13">
    <location>
        <begin position="134"/>
        <end position="241"/>
    </location>
</feature>